<accession>A0ABR0KEL3</accession>
<organism evidence="2 3">
    <name type="scientific">Lithohypha guttulata</name>
    <dbReference type="NCBI Taxonomy" id="1690604"/>
    <lineage>
        <taxon>Eukaryota</taxon>
        <taxon>Fungi</taxon>
        <taxon>Dikarya</taxon>
        <taxon>Ascomycota</taxon>
        <taxon>Pezizomycotina</taxon>
        <taxon>Eurotiomycetes</taxon>
        <taxon>Chaetothyriomycetidae</taxon>
        <taxon>Chaetothyriales</taxon>
        <taxon>Trichomeriaceae</taxon>
        <taxon>Lithohypha</taxon>
    </lineage>
</organism>
<protein>
    <submittedName>
        <fullName evidence="2">Uncharacterized protein</fullName>
    </submittedName>
</protein>
<proteinExistence type="predicted"/>
<evidence type="ECO:0000256" key="1">
    <source>
        <dbReference type="SAM" id="MobiDB-lite"/>
    </source>
</evidence>
<evidence type="ECO:0000313" key="2">
    <source>
        <dbReference type="EMBL" id="KAK5093927.1"/>
    </source>
</evidence>
<sequence length="398" mass="45776">MAMAVGEEDVLPITIPEALDSLARVIVDIIRKNRTMVEYYIYPKETPSEIEAYRPRLQVLYTRLESLSALDLAQLTLLVDDAAALMSAFLLPIIDQLLNAVHGVQQIFINHYDRDLEDRKPYNGIYTTLEYREKQLKKFQADQMRNPQRRLPETVIPIPPNPTEPSFCRFAVAYTNHRDHGKLAQVMSEDLTSEDREKLRNTGGAYLSWDCPGCAFKLKYHVLSSMTSSMQMTDDVRSHSSVPEVEYRPTWLVKCHVYQAKSRNGRDSLLWDDRRESVMDSRRGSTIRRQSDARSSRTSNPFFFGGPRRSKSEIVTDKYATLNTTSRESKAKYGCPFCFVTGRPYGHMDYRNGRELAEHIAARHHLGKPPSSLLLEKYMVGLSGRCADNVRRWDLNIR</sequence>
<dbReference type="EMBL" id="JAVRRG010000038">
    <property type="protein sequence ID" value="KAK5093927.1"/>
    <property type="molecule type" value="Genomic_DNA"/>
</dbReference>
<dbReference type="Proteomes" id="UP001345013">
    <property type="component" value="Unassembled WGS sequence"/>
</dbReference>
<evidence type="ECO:0000313" key="3">
    <source>
        <dbReference type="Proteomes" id="UP001345013"/>
    </source>
</evidence>
<gene>
    <name evidence="2" type="ORF">LTR24_003931</name>
</gene>
<feature type="compositionally biased region" description="Basic and acidic residues" evidence="1">
    <location>
        <begin position="281"/>
        <end position="295"/>
    </location>
</feature>
<name>A0ABR0KEL3_9EURO</name>
<reference evidence="2 3" key="1">
    <citation type="submission" date="2023-08" db="EMBL/GenBank/DDBJ databases">
        <title>Black Yeasts Isolated from many extreme environments.</title>
        <authorList>
            <person name="Coleine C."/>
            <person name="Stajich J.E."/>
            <person name="Selbmann L."/>
        </authorList>
    </citation>
    <scope>NUCLEOTIDE SEQUENCE [LARGE SCALE GENOMIC DNA]</scope>
    <source>
        <strain evidence="2 3">CCFEE 5885</strain>
    </source>
</reference>
<feature type="region of interest" description="Disordered" evidence="1">
    <location>
        <begin position="281"/>
        <end position="302"/>
    </location>
</feature>
<keyword evidence="3" id="KW-1185">Reference proteome</keyword>
<comment type="caution">
    <text evidence="2">The sequence shown here is derived from an EMBL/GenBank/DDBJ whole genome shotgun (WGS) entry which is preliminary data.</text>
</comment>